<feature type="region of interest" description="Disordered" evidence="1">
    <location>
        <begin position="25"/>
        <end position="65"/>
    </location>
</feature>
<organism evidence="2 3">
    <name type="scientific">Ophiophagus hannah</name>
    <name type="common">King cobra</name>
    <name type="synonym">Naja hannah</name>
    <dbReference type="NCBI Taxonomy" id="8665"/>
    <lineage>
        <taxon>Eukaryota</taxon>
        <taxon>Metazoa</taxon>
        <taxon>Chordata</taxon>
        <taxon>Craniata</taxon>
        <taxon>Vertebrata</taxon>
        <taxon>Euteleostomi</taxon>
        <taxon>Lepidosauria</taxon>
        <taxon>Squamata</taxon>
        <taxon>Bifurcata</taxon>
        <taxon>Unidentata</taxon>
        <taxon>Episquamata</taxon>
        <taxon>Toxicofera</taxon>
        <taxon>Serpentes</taxon>
        <taxon>Colubroidea</taxon>
        <taxon>Elapidae</taxon>
        <taxon>Elapinae</taxon>
        <taxon>Ophiophagus</taxon>
    </lineage>
</organism>
<proteinExistence type="predicted"/>
<evidence type="ECO:0000313" key="2">
    <source>
        <dbReference type="EMBL" id="ETE71813.1"/>
    </source>
</evidence>
<dbReference type="AlphaFoldDB" id="V8PCS9"/>
<feature type="compositionally biased region" description="Basic and acidic residues" evidence="1">
    <location>
        <begin position="30"/>
        <end position="65"/>
    </location>
</feature>
<reference evidence="2 3" key="1">
    <citation type="journal article" date="2013" name="Proc. Natl. Acad. Sci. U.S.A.">
        <title>The king cobra genome reveals dynamic gene evolution and adaptation in the snake venom system.</title>
        <authorList>
            <person name="Vonk F.J."/>
            <person name="Casewell N.R."/>
            <person name="Henkel C.V."/>
            <person name="Heimberg A.M."/>
            <person name="Jansen H.J."/>
            <person name="McCleary R.J."/>
            <person name="Kerkkamp H.M."/>
            <person name="Vos R.A."/>
            <person name="Guerreiro I."/>
            <person name="Calvete J.J."/>
            <person name="Wuster W."/>
            <person name="Woods A.E."/>
            <person name="Logan J.M."/>
            <person name="Harrison R.A."/>
            <person name="Castoe T.A."/>
            <person name="de Koning A.P."/>
            <person name="Pollock D.D."/>
            <person name="Yandell M."/>
            <person name="Calderon D."/>
            <person name="Renjifo C."/>
            <person name="Currier R.B."/>
            <person name="Salgado D."/>
            <person name="Pla D."/>
            <person name="Sanz L."/>
            <person name="Hyder A.S."/>
            <person name="Ribeiro J.M."/>
            <person name="Arntzen J.W."/>
            <person name="van den Thillart G.E."/>
            <person name="Boetzer M."/>
            <person name="Pirovano W."/>
            <person name="Dirks R.P."/>
            <person name="Spaink H.P."/>
            <person name="Duboule D."/>
            <person name="McGlinn E."/>
            <person name="Kini R.M."/>
            <person name="Richardson M.K."/>
        </authorList>
    </citation>
    <scope>NUCLEOTIDE SEQUENCE</scope>
    <source>
        <tissue evidence="2">Blood</tissue>
    </source>
</reference>
<keyword evidence="3" id="KW-1185">Reference proteome</keyword>
<evidence type="ECO:0000313" key="3">
    <source>
        <dbReference type="Proteomes" id="UP000018936"/>
    </source>
</evidence>
<dbReference type="EMBL" id="AZIM01000308">
    <property type="protein sequence ID" value="ETE71813.1"/>
    <property type="molecule type" value="Genomic_DNA"/>
</dbReference>
<sequence>MFLVVANIPADGPGSVTFHVHTACYGPRGGRKEGKGERKEGRKNGKEWMEGRRGRKEEREREEER</sequence>
<evidence type="ECO:0000256" key="1">
    <source>
        <dbReference type="SAM" id="MobiDB-lite"/>
    </source>
</evidence>
<comment type="caution">
    <text evidence="2">The sequence shown here is derived from an EMBL/GenBank/DDBJ whole genome shotgun (WGS) entry which is preliminary data.</text>
</comment>
<dbReference type="Proteomes" id="UP000018936">
    <property type="component" value="Unassembled WGS sequence"/>
</dbReference>
<accession>V8PCS9</accession>
<feature type="non-terminal residue" evidence="2">
    <location>
        <position position="1"/>
    </location>
</feature>
<name>V8PCS9_OPHHA</name>
<protein>
    <submittedName>
        <fullName evidence="2">Uncharacterized protein</fullName>
    </submittedName>
</protein>
<gene>
    <name evidence="2" type="ORF">L345_02363</name>
</gene>